<dbReference type="GO" id="GO:0046872">
    <property type="term" value="F:metal ion binding"/>
    <property type="evidence" value="ECO:0007669"/>
    <property type="project" value="UniProtKB-KW"/>
</dbReference>
<dbReference type="GO" id="GO:0006508">
    <property type="term" value="P:proteolysis"/>
    <property type="evidence" value="ECO:0007669"/>
    <property type="project" value="UniProtKB-KW"/>
</dbReference>
<dbReference type="InterPro" id="IPR045175">
    <property type="entry name" value="M28_fam"/>
</dbReference>
<keyword evidence="7" id="KW-0926">Vacuole</keyword>
<dbReference type="GO" id="GO:0005774">
    <property type="term" value="C:vacuolar membrane"/>
    <property type="evidence" value="ECO:0007669"/>
    <property type="project" value="UniProtKB-SubCell"/>
</dbReference>
<dbReference type="EMBL" id="OX465084">
    <property type="protein sequence ID" value="CAI9296121.1"/>
    <property type="molecule type" value="Genomic_DNA"/>
</dbReference>
<evidence type="ECO:0000313" key="22">
    <source>
        <dbReference type="Proteomes" id="UP001177003"/>
    </source>
</evidence>
<feature type="transmembrane region" description="Helical" evidence="19">
    <location>
        <begin position="476"/>
        <end position="496"/>
    </location>
</feature>
<keyword evidence="17" id="KW-0325">Glycoprotein</keyword>
<keyword evidence="13" id="KW-0862">Zinc</keyword>
<feature type="transmembrane region" description="Helical" evidence="19">
    <location>
        <begin position="674"/>
        <end position="695"/>
    </location>
</feature>
<dbReference type="GO" id="GO:0008235">
    <property type="term" value="F:metalloexopeptidase activity"/>
    <property type="evidence" value="ECO:0007669"/>
    <property type="project" value="InterPro"/>
</dbReference>
<dbReference type="Proteomes" id="UP001177003">
    <property type="component" value="Chromosome 8"/>
</dbReference>
<dbReference type="GO" id="GO:0005789">
    <property type="term" value="C:endoplasmic reticulum membrane"/>
    <property type="evidence" value="ECO:0007669"/>
    <property type="project" value="UniProtKB-SubCell"/>
</dbReference>
<dbReference type="SUPFAM" id="SSF53187">
    <property type="entry name" value="Zn-dependent exopeptidases"/>
    <property type="match status" value="1"/>
</dbReference>
<evidence type="ECO:0000256" key="18">
    <source>
        <dbReference type="ARBA" id="ARBA00031512"/>
    </source>
</evidence>
<evidence type="ECO:0000256" key="11">
    <source>
        <dbReference type="ARBA" id="ARBA00022801"/>
    </source>
</evidence>
<comment type="subcellular location">
    <subcellularLocation>
        <location evidence="4">Endoplasmic reticulum membrane</location>
        <topology evidence="4">Multi-pass membrane protein</topology>
    </subcellularLocation>
    <subcellularLocation>
        <location evidence="3">Vacuole membrane</location>
        <topology evidence="3">Multi-pass membrane protein</topology>
    </subcellularLocation>
</comment>
<dbReference type="Pfam" id="PF04389">
    <property type="entry name" value="Peptidase_M28"/>
    <property type="match status" value="1"/>
</dbReference>
<feature type="domain" description="Peptidase M28" evidence="20">
    <location>
        <begin position="239"/>
        <end position="432"/>
    </location>
</feature>
<keyword evidence="16 19" id="KW-0472">Membrane</keyword>
<dbReference type="InterPro" id="IPR048024">
    <property type="entry name" value="Fxna-like_M28_dom"/>
</dbReference>
<keyword evidence="9 19" id="KW-0812">Transmembrane</keyword>
<keyword evidence="22" id="KW-1185">Reference proteome</keyword>
<dbReference type="FunFam" id="3.40.630.10:FF:000008">
    <property type="entry name" value="Endoplasmic reticulum metallopeptidase 1"/>
    <property type="match status" value="1"/>
</dbReference>
<keyword evidence="10" id="KW-0479">Metal-binding</keyword>
<comment type="cofactor">
    <cofactor evidence="1">
        <name>Zn(2+)</name>
        <dbReference type="ChEBI" id="CHEBI:29105"/>
    </cofactor>
</comment>
<feature type="transmembrane region" description="Helical" evidence="19">
    <location>
        <begin position="544"/>
        <end position="569"/>
    </location>
</feature>
<proteinExistence type="inferred from homology"/>
<protein>
    <recommendedName>
        <fullName evidence="6">Vacuolar membrane protease</fullName>
    </recommendedName>
    <alternativeName>
        <fullName evidence="18">FXNA-related family protease 1</fullName>
    </alternativeName>
</protein>
<feature type="transmembrane region" description="Helical" evidence="19">
    <location>
        <begin position="508"/>
        <end position="532"/>
    </location>
</feature>
<evidence type="ECO:0000313" key="21">
    <source>
        <dbReference type="EMBL" id="CAI9296121.1"/>
    </source>
</evidence>
<evidence type="ECO:0000256" key="13">
    <source>
        <dbReference type="ARBA" id="ARBA00022833"/>
    </source>
</evidence>
<dbReference type="PANTHER" id="PTHR12147:SF58">
    <property type="entry name" value="VACUOLAR MEMBRANE PROTEASE"/>
    <property type="match status" value="1"/>
</dbReference>
<evidence type="ECO:0000256" key="9">
    <source>
        <dbReference type="ARBA" id="ARBA00022692"/>
    </source>
</evidence>
<comment type="function">
    <text evidence="2">May be involved in vacuolar sorting and osmoregulation.</text>
</comment>
<feature type="transmembrane region" description="Helical" evidence="19">
    <location>
        <begin position="581"/>
        <end position="599"/>
    </location>
</feature>
<evidence type="ECO:0000256" key="19">
    <source>
        <dbReference type="SAM" id="Phobius"/>
    </source>
</evidence>
<evidence type="ECO:0000256" key="16">
    <source>
        <dbReference type="ARBA" id="ARBA00023136"/>
    </source>
</evidence>
<keyword evidence="15" id="KW-0482">Metalloprotease</keyword>
<evidence type="ECO:0000256" key="2">
    <source>
        <dbReference type="ARBA" id="ARBA00003273"/>
    </source>
</evidence>
<evidence type="ECO:0000256" key="6">
    <source>
        <dbReference type="ARBA" id="ARBA00017435"/>
    </source>
</evidence>
<evidence type="ECO:0000256" key="7">
    <source>
        <dbReference type="ARBA" id="ARBA00022554"/>
    </source>
</evidence>
<keyword evidence="8" id="KW-0645">Protease</keyword>
<reference evidence="21" key="1">
    <citation type="submission" date="2023-04" db="EMBL/GenBank/DDBJ databases">
        <authorList>
            <person name="Vijverberg K."/>
            <person name="Xiong W."/>
            <person name="Schranz E."/>
        </authorList>
    </citation>
    <scope>NUCLEOTIDE SEQUENCE</scope>
</reference>
<comment type="similarity">
    <text evidence="5">Belongs to the peptidase M28 family.</text>
</comment>
<evidence type="ECO:0000256" key="14">
    <source>
        <dbReference type="ARBA" id="ARBA00022989"/>
    </source>
</evidence>
<gene>
    <name evidence="21" type="ORF">LSALG_LOCUS35013</name>
</gene>
<dbReference type="CDD" id="cd03875">
    <property type="entry name" value="M28_Fxna_like"/>
    <property type="match status" value="1"/>
</dbReference>
<evidence type="ECO:0000256" key="15">
    <source>
        <dbReference type="ARBA" id="ARBA00023049"/>
    </source>
</evidence>
<evidence type="ECO:0000256" key="3">
    <source>
        <dbReference type="ARBA" id="ARBA00004128"/>
    </source>
</evidence>
<evidence type="ECO:0000256" key="8">
    <source>
        <dbReference type="ARBA" id="ARBA00022670"/>
    </source>
</evidence>
<keyword evidence="11" id="KW-0378">Hydrolase</keyword>
<sequence>MIKDLGFGIVFHEFRYTVDEFPLYDSAEDEAPSEKVNKITAEEPLSVVTVRRSEFSYKSNLPIPKDSNTNQGVRSIYKLYRMRNRSKNSPATSKETSDGLPVDETKIKNVVVTAKRSPYAVLALFILVIHGIWAVHHYQFENLPEPLSADQVGKRGFSEESAMKHVKALTQLGPHPVGSDALELGLQYVLEEAEKIKTTAHWEVDVDVDLFHASSGANILVGGLFKGKTLVYSDLKHVVLRISPKYTSEEVDSAILVSSHIDTVFSAEGAGDCSSCVAVMLELARGISQWAHGFKNSVIFLFNTGEEEGLNGAHSFITQHPWSSSIHMAIDLEAMGIGGASAIFQAGPNPWAIENYALVAKYPSGQILAQDLFTSGVIKSATDFQVYKEVAGLSGLDFAYADNTAVYHTKNDKLKLLKPGSLQHLGENMLAFLLHTASSSQLTKMASNEKSQHDPAIYFDILGTYMVVFKQSLANMLYNSVIMQSMMIWCTSILMGGSTSAVSLSLSFFSILLMWIFSLSFSIFVAFILPLISSSPVPFISNPWLVGGLFVSPAFLGALTGQHIGFLMLQKYIFKIMENRSLSLSLVLDLPILPLYGLSPQLLLMDCLKRHYPQIEHQRLGGTVVGMGVRFDRNPGGNPEWLGSLLLAVYISAVVCLSLVYLISYIHISGAKKFIAIGSFIVFCLSLTSVISGIIPPFTEDISRAVNVVHVVDTSANKEPNSYISLFSTTPGKLTKEIEHIGEGFECGREKVIDFVTFTASYSCWTEGNSVNGWSKSDIPTLNVENDTPTTDERLTQVTINTKESTRWSLAINTNKIEDFRLKDGENGEELIQTGTKSSADGWHIIQYSGGKNASRRFGLTLYWGKNGTQVENDEDEVLLKLRTDVDRLTPKVKRVLEKLPSWCSLFGKSTSPHTLAFISSLRVNF</sequence>
<dbReference type="InterPro" id="IPR007484">
    <property type="entry name" value="Peptidase_M28"/>
</dbReference>
<evidence type="ECO:0000259" key="20">
    <source>
        <dbReference type="Pfam" id="PF04389"/>
    </source>
</evidence>
<keyword evidence="12" id="KW-0256">Endoplasmic reticulum</keyword>
<organism evidence="21 22">
    <name type="scientific">Lactuca saligna</name>
    <name type="common">Willowleaf lettuce</name>
    <dbReference type="NCBI Taxonomy" id="75948"/>
    <lineage>
        <taxon>Eukaryota</taxon>
        <taxon>Viridiplantae</taxon>
        <taxon>Streptophyta</taxon>
        <taxon>Embryophyta</taxon>
        <taxon>Tracheophyta</taxon>
        <taxon>Spermatophyta</taxon>
        <taxon>Magnoliopsida</taxon>
        <taxon>eudicotyledons</taxon>
        <taxon>Gunneridae</taxon>
        <taxon>Pentapetalae</taxon>
        <taxon>asterids</taxon>
        <taxon>campanulids</taxon>
        <taxon>Asterales</taxon>
        <taxon>Asteraceae</taxon>
        <taxon>Cichorioideae</taxon>
        <taxon>Cichorieae</taxon>
        <taxon>Lactucinae</taxon>
        <taxon>Lactuca</taxon>
    </lineage>
</organism>
<name>A0AA35ZP73_LACSI</name>
<dbReference type="PANTHER" id="PTHR12147">
    <property type="entry name" value="METALLOPEPTIDASE M28 FAMILY MEMBER"/>
    <property type="match status" value="1"/>
</dbReference>
<dbReference type="AlphaFoldDB" id="A0AA35ZP73"/>
<accession>A0AA35ZP73</accession>
<dbReference type="Gene3D" id="3.40.630.10">
    <property type="entry name" value="Zn peptidases"/>
    <property type="match status" value="1"/>
</dbReference>
<evidence type="ECO:0000256" key="12">
    <source>
        <dbReference type="ARBA" id="ARBA00022824"/>
    </source>
</evidence>
<evidence type="ECO:0000256" key="10">
    <source>
        <dbReference type="ARBA" id="ARBA00022723"/>
    </source>
</evidence>
<evidence type="ECO:0000256" key="5">
    <source>
        <dbReference type="ARBA" id="ARBA00010918"/>
    </source>
</evidence>
<keyword evidence="14 19" id="KW-1133">Transmembrane helix</keyword>
<evidence type="ECO:0000256" key="1">
    <source>
        <dbReference type="ARBA" id="ARBA00001947"/>
    </source>
</evidence>
<evidence type="ECO:0000256" key="17">
    <source>
        <dbReference type="ARBA" id="ARBA00023180"/>
    </source>
</evidence>
<evidence type="ECO:0000256" key="4">
    <source>
        <dbReference type="ARBA" id="ARBA00004477"/>
    </source>
</evidence>
<feature type="transmembrane region" description="Helical" evidence="19">
    <location>
        <begin position="641"/>
        <end position="662"/>
    </location>
</feature>